<dbReference type="AlphaFoldDB" id="A0AAV7QR21"/>
<organism evidence="2 3">
    <name type="scientific">Pleurodeles waltl</name>
    <name type="common">Iberian ribbed newt</name>
    <dbReference type="NCBI Taxonomy" id="8319"/>
    <lineage>
        <taxon>Eukaryota</taxon>
        <taxon>Metazoa</taxon>
        <taxon>Chordata</taxon>
        <taxon>Craniata</taxon>
        <taxon>Vertebrata</taxon>
        <taxon>Euteleostomi</taxon>
        <taxon>Amphibia</taxon>
        <taxon>Batrachia</taxon>
        <taxon>Caudata</taxon>
        <taxon>Salamandroidea</taxon>
        <taxon>Salamandridae</taxon>
        <taxon>Pleurodelinae</taxon>
        <taxon>Pleurodeles</taxon>
    </lineage>
</organism>
<protein>
    <submittedName>
        <fullName evidence="2">Uncharacterized protein</fullName>
    </submittedName>
</protein>
<evidence type="ECO:0000313" key="3">
    <source>
        <dbReference type="Proteomes" id="UP001066276"/>
    </source>
</evidence>
<gene>
    <name evidence="2" type="ORF">NDU88_009259</name>
</gene>
<dbReference type="EMBL" id="JANPWB010000010">
    <property type="protein sequence ID" value="KAJ1142947.1"/>
    <property type="molecule type" value="Genomic_DNA"/>
</dbReference>
<proteinExistence type="predicted"/>
<keyword evidence="3" id="KW-1185">Reference proteome</keyword>
<evidence type="ECO:0000313" key="2">
    <source>
        <dbReference type="EMBL" id="KAJ1142947.1"/>
    </source>
</evidence>
<feature type="region of interest" description="Disordered" evidence="1">
    <location>
        <begin position="1"/>
        <end position="32"/>
    </location>
</feature>
<reference evidence="2" key="1">
    <citation type="journal article" date="2022" name="bioRxiv">
        <title>Sequencing and chromosome-scale assembly of the giantPleurodeles waltlgenome.</title>
        <authorList>
            <person name="Brown T."/>
            <person name="Elewa A."/>
            <person name="Iarovenko S."/>
            <person name="Subramanian E."/>
            <person name="Araus A.J."/>
            <person name="Petzold A."/>
            <person name="Susuki M."/>
            <person name="Suzuki K.-i.T."/>
            <person name="Hayashi T."/>
            <person name="Toyoda A."/>
            <person name="Oliveira C."/>
            <person name="Osipova E."/>
            <person name="Leigh N.D."/>
            <person name="Simon A."/>
            <person name="Yun M.H."/>
        </authorList>
    </citation>
    <scope>NUCLEOTIDE SEQUENCE</scope>
    <source>
        <strain evidence="2">20211129_DDA</strain>
        <tissue evidence="2">Liver</tissue>
    </source>
</reference>
<comment type="caution">
    <text evidence="2">The sequence shown here is derived from an EMBL/GenBank/DDBJ whole genome shotgun (WGS) entry which is preliminary data.</text>
</comment>
<dbReference type="Proteomes" id="UP001066276">
    <property type="component" value="Chromosome 6"/>
</dbReference>
<sequence length="157" mass="16880">MGDDVPLDGSPQLSLPSETSLEPRPAELAASRCSDSGGPFRFLSSALLRRLSSLILPHSQVFLHTGESNWPTGTPGSLSWGRGAEFADGELRPVSPHHSSSEEPALRRCRHLGLRRSRGTRVVSSTAARPIQLVSAPFWLGGSPVLGPWFIDQSGLF</sequence>
<evidence type="ECO:0000256" key="1">
    <source>
        <dbReference type="SAM" id="MobiDB-lite"/>
    </source>
</evidence>
<name>A0AAV7QR21_PLEWA</name>
<accession>A0AAV7QR21</accession>
<feature type="compositionally biased region" description="Polar residues" evidence="1">
    <location>
        <begin position="11"/>
        <end position="20"/>
    </location>
</feature>